<evidence type="ECO:0000313" key="1">
    <source>
        <dbReference type="EnsemblPlants" id="AET2Gv21227200.1"/>
    </source>
</evidence>
<keyword evidence="2" id="KW-1185">Reference proteome</keyword>
<name>A0A453DFX0_AEGTS</name>
<dbReference type="Gramene" id="AET2Gv21227200.1">
    <property type="protein sequence ID" value="AET2Gv21227200.1"/>
    <property type="gene ID" value="AET2Gv21227200"/>
</dbReference>
<dbReference type="Proteomes" id="UP000015105">
    <property type="component" value="Chromosome 2D"/>
</dbReference>
<dbReference type="AlphaFoldDB" id="A0A453DFX0"/>
<sequence>QFRRALVGDRWEAWIHLVSRLMEVQLSHQPDQLCWKLTRSGQFTVKSMYIDVIN</sequence>
<reference evidence="1" key="3">
    <citation type="journal article" date="2017" name="Nature">
        <title>Genome sequence of the progenitor of the wheat D genome Aegilops tauschii.</title>
        <authorList>
            <person name="Luo M.C."/>
            <person name="Gu Y.Q."/>
            <person name="Puiu D."/>
            <person name="Wang H."/>
            <person name="Twardziok S.O."/>
            <person name="Deal K.R."/>
            <person name="Huo N."/>
            <person name="Zhu T."/>
            <person name="Wang L."/>
            <person name="Wang Y."/>
            <person name="McGuire P.E."/>
            <person name="Liu S."/>
            <person name="Long H."/>
            <person name="Ramasamy R.K."/>
            <person name="Rodriguez J.C."/>
            <person name="Van S.L."/>
            <person name="Yuan L."/>
            <person name="Wang Z."/>
            <person name="Xia Z."/>
            <person name="Xiao L."/>
            <person name="Anderson O.D."/>
            <person name="Ouyang S."/>
            <person name="Liang Y."/>
            <person name="Zimin A.V."/>
            <person name="Pertea G."/>
            <person name="Qi P."/>
            <person name="Bennetzen J.L."/>
            <person name="Dai X."/>
            <person name="Dawson M.W."/>
            <person name="Muller H.G."/>
            <person name="Kugler K."/>
            <person name="Rivarola-Duarte L."/>
            <person name="Spannagl M."/>
            <person name="Mayer K.F.X."/>
            <person name="Lu F.H."/>
            <person name="Bevan M.W."/>
            <person name="Leroy P."/>
            <person name="Li P."/>
            <person name="You F.M."/>
            <person name="Sun Q."/>
            <person name="Liu Z."/>
            <person name="Lyons E."/>
            <person name="Wicker T."/>
            <person name="Salzberg S.L."/>
            <person name="Devos K.M."/>
            <person name="Dvorak J."/>
        </authorList>
    </citation>
    <scope>NUCLEOTIDE SEQUENCE [LARGE SCALE GENOMIC DNA]</scope>
    <source>
        <strain evidence="1">cv. AL8/78</strain>
    </source>
</reference>
<proteinExistence type="predicted"/>
<reference evidence="1" key="4">
    <citation type="submission" date="2019-03" db="UniProtKB">
        <authorList>
            <consortium name="EnsemblPlants"/>
        </authorList>
    </citation>
    <scope>IDENTIFICATION</scope>
</reference>
<accession>A0A453DFX0</accession>
<organism evidence="1 2">
    <name type="scientific">Aegilops tauschii subsp. strangulata</name>
    <name type="common">Goatgrass</name>
    <dbReference type="NCBI Taxonomy" id="200361"/>
    <lineage>
        <taxon>Eukaryota</taxon>
        <taxon>Viridiplantae</taxon>
        <taxon>Streptophyta</taxon>
        <taxon>Embryophyta</taxon>
        <taxon>Tracheophyta</taxon>
        <taxon>Spermatophyta</taxon>
        <taxon>Magnoliopsida</taxon>
        <taxon>Liliopsida</taxon>
        <taxon>Poales</taxon>
        <taxon>Poaceae</taxon>
        <taxon>BOP clade</taxon>
        <taxon>Pooideae</taxon>
        <taxon>Triticodae</taxon>
        <taxon>Triticeae</taxon>
        <taxon>Triticinae</taxon>
        <taxon>Aegilops</taxon>
    </lineage>
</organism>
<protein>
    <submittedName>
        <fullName evidence="1">Uncharacterized protein</fullName>
    </submittedName>
</protein>
<reference evidence="2" key="1">
    <citation type="journal article" date="2014" name="Science">
        <title>Ancient hybridizations among the ancestral genomes of bread wheat.</title>
        <authorList>
            <consortium name="International Wheat Genome Sequencing Consortium,"/>
            <person name="Marcussen T."/>
            <person name="Sandve S.R."/>
            <person name="Heier L."/>
            <person name="Spannagl M."/>
            <person name="Pfeifer M."/>
            <person name="Jakobsen K.S."/>
            <person name="Wulff B.B."/>
            <person name="Steuernagel B."/>
            <person name="Mayer K.F."/>
            <person name="Olsen O.A."/>
        </authorList>
    </citation>
    <scope>NUCLEOTIDE SEQUENCE [LARGE SCALE GENOMIC DNA]</scope>
    <source>
        <strain evidence="2">cv. AL8/78</strain>
    </source>
</reference>
<reference evidence="1" key="5">
    <citation type="journal article" date="2021" name="G3 (Bethesda)">
        <title>Aegilops tauschii genome assembly Aet v5.0 features greater sequence contiguity and improved annotation.</title>
        <authorList>
            <person name="Wang L."/>
            <person name="Zhu T."/>
            <person name="Rodriguez J.C."/>
            <person name="Deal K.R."/>
            <person name="Dubcovsky J."/>
            <person name="McGuire P.E."/>
            <person name="Lux T."/>
            <person name="Spannagl M."/>
            <person name="Mayer K.F.X."/>
            <person name="Baldrich P."/>
            <person name="Meyers B.C."/>
            <person name="Huo N."/>
            <person name="Gu Y.Q."/>
            <person name="Zhou H."/>
            <person name="Devos K.M."/>
            <person name="Bennetzen J.L."/>
            <person name="Unver T."/>
            <person name="Budak H."/>
            <person name="Gulick P.J."/>
            <person name="Galiba G."/>
            <person name="Kalapos B."/>
            <person name="Nelson D.R."/>
            <person name="Li P."/>
            <person name="You F.M."/>
            <person name="Luo M.C."/>
            <person name="Dvorak J."/>
        </authorList>
    </citation>
    <scope>NUCLEOTIDE SEQUENCE [LARGE SCALE GENOMIC DNA]</scope>
    <source>
        <strain evidence="1">cv. AL8/78</strain>
    </source>
</reference>
<reference evidence="2" key="2">
    <citation type="journal article" date="2017" name="Nat. Plants">
        <title>The Aegilops tauschii genome reveals multiple impacts of transposons.</title>
        <authorList>
            <person name="Zhao G."/>
            <person name="Zou C."/>
            <person name="Li K."/>
            <person name="Wang K."/>
            <person name="Li T."/>
            <person name="Gao L."/>
            <person name="Zhang X."/>
            <person name="Wang H."/>
            <person name="Yang Z."/>
            <person name="Liu X."/>
            <person name="Jiang W."/>
            <person name="Mao L."/>
            <person name="Kong X."/>
            <person name="Jiao Y."/>
            <person name="Jia J."/>
        </authorList>
    </citation>
    <scope>NUCLEOTIDE SEQUENCE [LARGE SCALE GENOMIC DNA]</scope>
    <source>
        <strain evidence="2">cv. AL8/78</strain>
    </source>
</reference>
<dbReference type="EnsemblPlants" id="AET2Gv21227200.1">
    <property type="protein sequence ID" value="AET2Gv21227200.1"/>
    <property type="gene ID" value="AET2Gv21227200"/>
</dbReference>
<evidence type="ECO:0000313" key="2">
    <source>
        <dbReference type="Proteomes" id="UP000015105"/>
    </source>
</evidence>